<sequence>MKMDQIALACPHCRHPVIQLAASARPIQEQRLSCPSCSRTTALGKLTTDEGKSFQMYMRTFAPARPIAAHRRRRQYSTI</sequence>
<reference evidence="1 2" key="1">
    <citation type="submission" date="2015-11" db="EMBL/GenBank/DDBJ databases">
        <title>Exploring the genomic traits of fungus-feeding bacterial genus Collimonas.</title>
        <authorList>
            <person name="Song C."/>
            <person name="Schmidt R."/>
            <person name="de Jager V."/>
            <person name="Krzyzanowska D."/>
            <person name="Jongedijk E."/>
            <person name="Cankar K."/>
            <person name="Beekwilder J."/>
            <person name="van Veen A."/>
            <person name="de Boer W."/>
            <person name="van Veen J.A."/>
            <person name="Garbeva P."/>
        </authorList>
    </citation>
    <scope>NUCLEOTIDE SEQUENCE [LARGE SCALE GENOMIC DNA]</scope>
    <source>
        <strain evidence="1 2">Ter291</strain>
    </source>
</reference>
<gene>
    <name evidence="1" type="ORF">CPter291_3274</name>
</gene>
<accession>A0ABM5Z920</accession>
<dbReference type="Proteomes" id="UP000074914">
    <property type="component" value="Chromosome"/>
</dbReference>
<protein>
    <submittedName>
        <fullName evidence="1">Uncharacterized protein</fullName>
    </submittedName>
</protein>
<keyword evidence="2" id="KW-1185">Reference proteome</keyword>
<name>A0ABM5Z920_9BURK</name>
<evidence type="ECO:0000313" key="2">
    <source>
        <dbReference type="Proteomes" id="UP000074914"/>
    </source>
</evidence>
<evidence type="ECO:0000313" key="1">
    <source>
        <dbReference type="EMBL" id="AMP15511.1"/>
    </source>
</evidence>
<proteinExistence type="predicted"/>
<organism evidence="1 2">
    <name type="scientific">Collimonas pratensis</name>
    <dbReference type="NCBI Taxonomy" id="279113"/>
    <lineage>
        <taxon>Bacteria</taxon>
        <taxon>Pseudomonadati</taxon>
        <taxon>Pseudomonadota</taxon>
        <taxon>Betaproteobacteria</taxon>
        <taxon>Burkholderiales</taxon>
        <taxon>Oxalobacteraceae</taxon>
        <taxon>Collimonas</taxon>
    </lineage>
</organism>
<dbReference type="EMBL" id="CP013236">
    <property type="protein sequence ID" value="AMP15511.1"/>
    <property type="molecule type" value="Genomic_DNA"/>
</dbReference>